<sequence>MASTSRRRRWIRRWLIVVVFWAVPVAIVAVREIQDESAYNRAELERALDTWQLSDAQQAAGLATRCSGTPDDARAAGCPAEVLAANATRRQDARADYAMRRHTLAIYLLHALIGYWVAPAALLFACGALIGLLRRALGRAPAPPVDPPRARALSTLHVAAHSNAGRRNPRAGPP</sequence>
<evidence type="ECO:0008006" key="4">
    <source>
        <dbReference type="Google" id="ProtNLM"/>
    </source>
</evidence>
<evidence type="ECO:0000313" key="2">
    <source>
        <dbReference type="EMBL" id="AEA60981.1"/>
    </source>
</evidence>
<feature type="transmembrane region" description="Helical" evidence="1">
    <location>
        <begin position="12"/>
        <end position="30"/>
    </location>
</feature>
<name>F2LDQ6_BURGS</name>
<evidence type="ECO:0000313" key="3">
    <source>
        <dbReference type="Proteomes" id="UP000008316"/>
    </source>
</evidence>
<dbReference type="STRING" id="999541.bgla_1g23540"/>
<dbReference type="KEGG" id="bgd:bgla_1g23540"/>
<dbReference type="EMBL" id="CP002599">
    <property type="protein sequence ID" value="AEA60981.1"/>
    <property type="molecule type" value="Genomic_DNA"/>
</dbReference>
<accession>F2LDQ6</accession>
<dbReference type="RefSeq" id="WP_013698309.1">
    <property type="nucleotide sequence ID" value="NC_015381.1"/>
</dbReference>
<keyword evidence="1" id="KW-1133">Transmembrane helix</keyword>
<dbReference type="eggNOG" id="ENOG5030WRW">
    <property type="taxonomic scope" value="Bacteria"/>
</dbReference>
<dbReference type="AlphaFoldDB" id="F2LDQ6"/>
<keyword evidence="1" id="KW-0812">Transmembrane</keyword>
<proteinExistence type="predicted"/>
<dbReference type="HOGENOM" id="CLU_1648948_0_0_4"/>
<protein>
    <recommendedName>
        <fullName evidence="4">Transmembrane protein</fullName>
    </recommendedName>
</protein>
<evidence type="ECO:0000256" key="1">
    <source>
        <dbReference type="SAM" id="Phobius"/>
    </source>
</evidence>
<gene>
    <name evidence="2" type="ordered locus">bgla_1g23540</name>
</gene>
<reference evidence="2 3" key="1">
    <citation type="journal article" date="2011" name="J. Bacteriol.">
        <title>Complete genome sequence of Burkholderia gladioli BSR3.</title>
        <authorList>
            <person name="Seo Y.S."/>
            <person name="Lim J."/>
            <person name="Choi B.S."/>
            <person name="Kim H."/>
            <person name="Goo E."/>
            <person name="Lee B."/>
            <person name="Lim J.S."/>
            <person name="Choi I.Y."/>
            <person name="Moon J.S."/>
            <person name="Kim J."/>
            <person name="Hwang I."/>
        </authorList>
    </citation>
    <scope>NUCLEOTIDE SEQUENCE [LARGE SCALE GENOMIC DNA]</scope>
    <source>
        <strain evidence="2 3">BSR3</strain>
    </source>
</reference>
<dbReference type="Proteomes" id="UP000008316">
    <property type="component" value="Chromosome 1"/>
</dbReference>
<keyword evidence="1" id="KW-0472">Membrane</keyword>
<keyword evidence="3" id="KW-1185">Reference proteome</keyword>
<organism evidence="2 3">
    <name type="scientific">Burkholderia gladioli (strain BSR3)</name>
    <dbReference type="NCBI Taxonomy" id="999541"/>
    <lineage>
        <taxon>Bacteria</taxon>
        <taxon>Pseudomonadati</taxon>
        <taxon>Pseudomonadota</taxon>
        <taxon>Betaproteobacteria</taxon>
        <taxon>Burkholderiales</taxon>
        <taxon>Burkholderiaceae</taxon>
        <taxon>Burkholderia</taxon>
    </lineage>
</organism>
<feature type="transmembrane region" description="Helical" evidence="1">
    <location>
        <begin position="104"/>
        <end position="133"/>
    </location>
</feature>